<gene>
    <name evidence="3" type="ORF">THAOC_34670</name>
</gene>
<feature type="compositionally biased region" description="Polar residues" evidence="2">
    <location>
        <begin position="483"/>
        <end position="493"/>
    </location>
</feature>
<feature type="compositionally biased region" description="Basic residues" evidence="2">
    <location>
        <begin position="1"/>
        <end position="12"/>
    </location>
</feature>
<dbReference type="InterPro" id="IPR017359">
    <property type="entry name" value="Phi-like"/>
</dbReference>
<accession>K0RIZ5</accession>
<dbReference type="PANTHER" id="PTHR15955:SF8">
    <property type="entry name" value="RWD DOMAIN-CONTAINING PROTEIN 2B-RELATED"/>
    <property type="match status" value="1"/>
</dbReference>
<feature type="compositionally biased region" description="Basic and acidic residues" evidence="2">
    <location>
        <begin position="113"/>
        <end position="125"/>
    </location>
</feature>
<feature type="compositionally biased region" description="Low complexity" evidence="2">
    <location>
        <begin position="73"/>
        <end position="83"/>
    </location>
</feature>
<dbReference type="OrthoDB" id="41738at2759"/>
<sequence length="865" mass="94219">MANNNRRRKKGGSGRQASGGQPVLKQRAKDPQCSGPAPHVAPETPDKNGNAGPPNEGCRSSGVDISLLLNSTAPTAASAAAIDEPPPPVQKTEPEKIGEIGRHRESVISVKIPETDGKTNDNPETKKKKKPRKKKNGDPVAKKGTPKHLILKKPNGKEEGGSQQSISRASGKVEGGPEHLMSSGWKEIVAENRNSTGDRKGVKVGKKKDVLILQRGSNNGSLKKPEVEKRVSATELMSLQRSLEEAQRNLVKERDTVSILQNKVNGLNDELDAIREEVAGSDGNFCVTQLKDEIRSLQESLLMEHRKTKSLEKQLERERRASSNLKFDRNSAGSEEELLKEIDSLKKKVQSERAEKIALKMESSLRTSTGALSKDAEKQKLLSAECAALKMELLAANSRMRSFSVDSTKSEALNIAERSVETKSDDVTNVDTEKDDLIKVLRRSLQQERLKLRQERKKLAAAHHQLKQKPSQSMQRSRAAATRQPQFSVAPTNGQQLANGLIPIIQTNSAASSINMPRSRVETSLPGSTITETARSEPDLPTDENECSAAPPVVTASSLFNHDETEVDYSNDLLDDELVFLRSAYDQEEIEFVENRVTHLLDLESEPDGGIVTIALTCTIPHYYPSRGILDVTATVRESDCAANIAKCAMNCLPELVELCRMEAKANEGDNAINSVFCVAQGYAAVDWYNHLSRELSLSKNEDGSQSPQDVGGGTKICAVLLQTHHLVENETDKIQSVKKNASKLSLGGYIRTGKPGLVLVEGTEHDCDQFADALNHSKKVFRLSSFKTVGKSVRNAKDKMLPKKLEQLDSGKGGLEQITELCEDLGLGQELGLASIPGAVRVVLGVEEAHGVAVPVEGMCGWVS</sequence>
<feature type="compositionally biased region" description="Basic residues" evidence="2">
    <location>
        <begin position="456"/>
        <end position="467"/>
    </location>
</feature>
<proteinExistence type="predicted"/>
<evidence type="ECO:0000313" key="4">
    <source>
        <dbReference type="Proteomes" id="UP000266841"/>
    </source>
</evidence>
<feature type="region of interest" description="Disordered" evidence="2">
    <location>
        <begin position="456"/>
        <end position="493"/>
    </location>
</feature>
<feature type="region of interest" description="Disordered" evidence="2">
    <location>
        <begin position="1"/>
        <end position="182"/>
    </location>
</feature>
<dbReference type="AlphaFoldDB" id="K0RIZ5"/>
<feature type="compositionally biased region" description="Basic and acidic residues" evidence="2">
    <location>
        <begin position="92"/>
        <end position="106"/>
    </location>
</feature>
<dbReference type="eggNOG" id="ENOG502R1HW">
    <property type="taxonomic scope" value="Eukaryota"/>
</dbReference>
<evidence type="ECO:0000313" key="3">
    <source>
        <dbReference type="EMBL" id="EJK46652.1"/>
    </source>
</evidence>
<dbReference type="PANTHER" id="PTHR15955">
    <property type="entry name" value="RWD DOMAIN CONTAINING PROTEIN 2"/>
    <property type="match status" value="1"/>
</dbReference>
<comment type="caution">
    <text evidence="3">The sequence shown here is derived from an EMBL/GenBank/DDBJ whole genome shotgun (WGS) entry which is preliminary data.</text>
</comment>
<dbReference type="Proteomes" id="UP000266841">
    <property type="component" value="Unassembled WGS sequence"/>
</dbReference>
<keyword evidence="1" id="KW-0175">Coiled coil</keyword>
<evidence type="ECO:0000256" key="1">
    <source>
        <dbReference type="SAM" id="Coils"/>
    </source>
</evidence>
<dbReference type="EMBL" id="AGNL01047615">
    <property type="protein sequence ID" value="EJK46652.1"/>
    <property type="molecule type" value="Genomic_DNA"/>
</dbReference>
<evidence type="ECO:0000256" key="2">
    <source>
        <dbReference type="SAM" id="MobiDB-lite"/>
    </source>
</evidence>
<feature type="compositionally biased region" description="Basic residues" evidence="2">
    <location>
        <begin position="126"/>
        <end position="135"/>
    </location>
</feature>
<evidence type="ECO:0008006" key="5">
    <source>
        <dbReference type="Google" id="ProtNLM"/>
    </source>
</evidence>
<feature type="coiled-coil region" evidence="1">
    <location>
        <begin position="229"/>
        <end position="277"/>
    </location>
</feature>
<protein>
    <recommendedName>
        <fullName evidence="5">RWD domain-containing protein</fullName>
    </recommendedName>
</protein>
<keyword evidence="4" id="KW-1185">Reference proteome</keyword>
<feature type="coiled-coil region" evidence="1">
    <location>
        <begin position="335"/>
        <end position="362"/>
    </location>
</feature>
<reference evidence="3 4" key="1">
    <citation type="journal article" date="2012" name="Genome Biol.">
        <title>Genome and low-iron response of an oceanic diatom adapted to chronic iron limitation.</title>
        <authorList>
            <person name="Lommer M."/>
            <person name="Specht M."/>
            <person name="Roy A.S."/>
            <person name="Kraemer L."/>
            <person name="Andreson R."/>
            <person name="Gutowska M.A."/>
            <person name="Wolf J."/>
            <person name="Bergner S.V."/>
            <person name="Schilhabel M.B."/>
            <person name="Klostermeier U.C."/>
            <person name="Beiko R.G."/>
            <person name="Rosenstiel P."/>
            <person name="Hippler M."/>
            <person name="Laroche J."/>
        </authorList>
    </citation>
    <scope>NUCLEOTIDE SEQUENCE [LARGE SCALE GENOMIC DNA]</scope>
    <source>
        <strain evidence="3 4">CCMP1005</strain>
    </source>
</reference>
<organism evidence="3 4">
    <name type="scientific">Thalassiosira oceanica</name>
    <name type="common">Marine diatom</name>
    <dbReference type="NCBI Taxonomy" id="159749"/>
    <lineage>
        <taxon>Eukaryota</taxon>
        <taxon>Sar</taxon>
        <taxon>Stramenopiles</taxon>
        <taxon>Ochrophyta</taxon>
        <taxon>Bacillariophyta</taxon>
        <taxon>Coscinodiscophyceae</taxon>
        <taxon>Thalassiosirophycidae</taxon>
        <taxon>Thalassiosirales</taxon>
        <taxon>Thalassiosiraceae</taxon>
        <taxon>Thalassiosira</taxon>
    </lineage>
</organism>
<name>K0RIZ5_THAOC</name>